<dbReference type="Proteomes" id="UP000198406">
    <property type="component" value="Unassembled WGS sequence"/>
</dbReference>
<reference evidence="2 3" key="1">
    <citation type="journal article" date="2015" name="Plant Cell">
        <title>Oil accumulation by the oleaginous diatom Fistulifera solaris as revealed by the genome and transcriptome.</title>
        <authorList>
            <person name="Tanaka T."/>
            <person name="Maeda Y."/>
            <person name="Veluchamy A."/>
            <person name="Tanaka M."/>
            <person name="Abida H."/>
            <person name="Marechal E."/>
            <person name="Bowler C."/>
            <person name="Muto M."/>
            <person name="Sunaga Y."/>
            <person name="Tanaka M."/>
            <person name="Yoshino T."/>
            <person name="Taniguchi T."/>
            <person name="Fukuda Y."/>
            <person name="Nemoto M."/>
            <person name="Matsumoto M."/>
            <person name="Wong P.S."/>
            <person name="Aburatani S."/>
            <person name="Fujibuchi W."/>
        </authorList>
    </citation>
    <scope>NUCLEOTIDE SEQUENCE [LARGE SCALE GENOMIC DNA]</scope>
    <source>
        <strain evidence="2 3">JPCC DA0580</strain>
    </source>
</reference>
<protein>
    <submittedName>
        <fullName evidence="2">Uncharacterized protein</fullName>
    </submittedName>
</protein>
<evidence type="ECO:0000313" key="2">
    <source>
        <dbReference type="EMBL" id="GAX17726.1"/>
    </source>
</evidence>
<proteinExistence type="predicted"/>
<organism evidence="2 3">
    <name type="scientific">Fistulifera solaris</name>
    <name type="common">Oleaginous diatom</name>
    <dbReference type="NCBI Taxonomy" id="1519565"/>
    <lineage>
        <taxon>Eukaryota</taxon>
        <taxon>Sar</taxon>
        <taxon>Stramenopiles</taxon>
        <taxon>Ochrophyta</taxon>
        <taxon>Bacillariophyta</taxon>
        <taxon>Bacillariophyceae</taxon>
        <taxon>Bacillariophycidae</taxon>
        <taxon>Naviculales</taxon>
        <taxon>Naviculaceae</taxon>
        <taxon>Fistulifera</taxon>
    </lineage>
</organism>
<evidence type="ECO:0000256" key="1">
    <source>
        <dbReference type="SAM" id="MobiDB-lite"/>
    </source>
</evidence>
<dbReference type="EMBL" id="BDSP01000122">
    <property type="protein sequence ID" value="GAX17726.1"/>
    <property type="molecule type" value="Genomic_DNA"/>
</dbReference>
<accession>A0A1Z5JV38</accession>
<evidence type="ECO:0000313" key="3">
    <source>
        <dbReference type="Proteomes" id="UP000198406"/>
    </source>
</evidence>
<gene>
    <name evidence="2" type="ORF">FisN_24Hh209</name>
</gene>
<keyword evidence="3" id="KW-1185">Reference proteome</keyword>
<sequence>MPSNKKKSKVVKDTPKAPKGAPPMKHVDPGASAINVPRWTMLILLAVGVSKLMDVRNAPISGEQPSATCLKFLGEEACQDGAISGLLKFKYQSALSVLLLVLAATLECLSSDRMLQHLQANLAVALMLPAGMAFWASKEWIPSQIVWRQLMILTGLSLVAIPSRDTIPFLAKNPFPRETTLQSRTLVSLALLNLFACSQIVLPILTKGEIAGVLESLSTQTTSITAITPILYFFGVDKLASAGMYAFSWFYFTNEQQRSFFFFHGILKLIECVYQLPSVSDIVSDLVQKQQFCMTIALASFICWKAPDFLQKNKMA</sequence>
<dbReference type="InParanoid" id="A0A1Z5JV38"/>
<feature type="region of interest" description="Disordered" evidence="1">
    <location>
        <begin position="1"/>
        <end position="29"/>
    </location>
</feature>
<dbReference type="AlphaFoldDB" id="A0A1Z5JV38"/>
<name>A0A1Z5JV38_FISSO</name>
<comment type="caution">
    <text evidence="2">The sequence shown here is derived from an EMBL/GenBank/DDBJ whole genome shotgun (WGS) entry which is preliminary data.</text>
</comment>